<keyword evidence="2" id="KW-0805">Transcription regulation</keyword>
<dbReference type="GO" id="GO:0016987">
    <property type="term" value="F:sigma factor activity"/>
    <property type="evidence" value="ECO:0007669"/>
    <property type="project" value="UniProtKB-KW"/>
</dbReference>
<evidence type="ECO:0000256" key="1">
    <source>
        <dbReference type="ARBA" id="ARBA00010641"/>
    </source>
</evidence>
<dbReference type="GO" id="GO:0003677">
    <property type="term" value="F:DNA binding"/>
    <property type="evidence" value="ECO:0007669"/>
    <property type="project" value="UniProtKB-KW"/>
</dbReference>
<evidence type="ECO:0000256" key="4">
    <source>
        <dbReference type="ARBA" id="ARBA00023125"/>
    </source>
</evidence>
<protein>
    <submittedName>
        <fullName evidence="8">RNA polymerase subunit sigma-24</fullName>
    </submittedName>
</protein>
<dbReference type="InterPro" id="IPR036388">
    <property type="entry name" value="WH-like_DNA-bd_sf"/>
</dbReference>
<dbReference type="PANTHER" id="PTHR43133">
    <property type="entry name" value="RNA POLYMERASE ECF-TYPE SIGMA FACTO"/>
    <property type="match status" value="1"/>
</dbReference>
<dbReference type="AlphaFoldDB" id="A0A3B9H118"/>
<evidence type="ECO:0000259" key="6">
    <source>
        <dbReference type="Pfam" id="PF04542"/>
    </source>
</evidence>
<dbReference type="InterPro" id="IPR007627">
    <property type="entry name" value="RNA_pol_sigma70_r2"/>
</dbReference>
<keyword evidence="3" id="KW-0731">Sigma factor</keyword>
<dbReference type="Proteomes" id="UP000259610">
    <property type="component" value="Unassembled WGS sequence"/>
</dbReference>
<dbReference type="SUPFAM" id="SSF88659">
    <property type="entry name" value="Sigma3 and sigma4 domains of RNA polymerase sigma factors"/>
    <property type="match status" value="1"/>
</dbReference>
<comment type="similarity">
    <text evidence="1">Belongs to the sigma-70 factor family. ECF subfamily.</text>
</comment>
<evidence type="ECO:0000256" key="2">
    <source>
        <dbReference type="ARBA" id="ARBA00023015"/>
    </source>
</evidence>
<reference evidence="8 9" key="1">
    <citation type="journal article" date="2018" name="Nat. Biotechnol.">
        <title>A standardized bacterial taxonomy based on genome phylogeny substantially revises the tree of life.</title>
        <authorList>
            <person name="Parks D.H."/>
            <person name="Chuvochina M."/>
            <person name="Waite D.W."/>
            <person name="Rinke C."/>
            <person name="Skarshewski A."/>
            <person name="Chaumeil P.A."/>
            <person name="Hugenholtz P."/>
        </authorList>
    </citation>
    <scope>NUCLEOTIDE SEQUENCE [LARGE SCALE GENOMIC DNA]</scope>
    <source>
        <strain evidence="8">UBA8733</strain>
    </source>
</reference>
<organism evidence="8 9">
    <name type="scientific">Hyphomonas adhaerens</name>
    <dbReference type="NCBI Taxonomy" id="81029"/>
    <lineage>
        <taxon>Bacteria</taxon>
        <taxon>Pseudomonadati</taxon>
        <taxon>Pseudomonadota</taxon>
        <taxon>Alphaproteobacteria</taxon>
        <taxon>Hyphomonadales</taxon>
        <taxon>Hyphomonadaceae</taxon>
        <taxon>Hyphomonas</taxon>
    </lineage>
</organism>
<feature type="domain" description="RNA polymerase sigma-70 region 2" evidence="6">
    <location>
        <begin position="26"/>
        <end position="92"/>
    </location>
</feature>
<dbReference type="Pfam" id="PF08281">
    <property type="entry name" value="Sigma70_r4_2"/>
    <property type="match status" value="1"/>
</dbReference>
<keyword evidence="5" id="KW-0804">Transcription</keyword>
<evidence type="ECO:0000313" key="8">
    <source>
        <dbReference type="EMBL" id="HAE28402.1"/>
    </source>
</evidence>
<dbReference type="InterPro" id="IPR014284">
    <property type="entry name" value="RNA_pol_sigma-70_dom"/>
</dbReference>
<name>A0A3B9H118_9PROT</name>
<proteinExistence type="inferred from homology"/>
<accession>A0A3B9H118</accession>
<dbReference type="GO" id="GO:0006352">
    <property type="term" value="P:DNA-templated transcription initiation"/>
    <property type="evidence" value="ECO:0007669"/>
    <property type="project" value="InterPro"/>
</dbReference>
<dbReference type="InterPro" id="IPR013324">
    <property type="entry name" value="RNA_pol_sigma_r3/r4-like"/>
</dbReference>
<dbReference type="CDD" id="cd06171">
    <property type="entry name" value="Sigma70_r4"/>
    <property type="match status" value="1"/>
</dbReference>
<dbReference type="RefSeq" id="WP_272990253.1">
    <property type="nucleotide sequence ID" value="NZ_CALCOC010000359.1"/>
</dbReference>
<dbReference type="Gene3D" id="1.10.10.10">
    <property type="entry name" value="Winged helix-like DNA-binding domain superfamily/Winged helix DNA-binding domain"/>
    <property type="match status" value="1"/>
</dbReference>
<evidence type="ECO:0000256" key="5">
    <source>
        <dbReference type="ARBA" id="ARBA00023163"/>
    </source>
</evidence>
<evidence type="ECO:0000313" key="9">
    <source>
        <dbReference type="Proteomes" id="UP000259610"/>
    </source>
</evidence>
<comment type="caution">
    <text evidence="8">The sequence shown here is derived from an EMBL/GenBank/DDBJ whole genome shotgun (WGS) entry which is preliminary data.</text>
</comment>
<dbReference type="InterPro" id="IPR039425">
    <property type="entry name" value="RNA_pol_sigma-70-like"/>
</dbReference>
<dbReference type="SUPFAM" id="SSF88946">
    <property type="entry name" value="Sigma2 domain of RNA polymerase sigma factors"/>
    <property type="match status" value="1"/>
</dbReference>
<keyword evidence="4" id="KW-0238">DNA-binding</keyword>
<evidence type="ECO:0000259" key="7">
    <source>
        <dbReference type="Pfam" id="PF08281"/>
    </source>
</evidence>
<dbReference type="Pfam" id="PF04542">
    <property type="entry name" value="Sigma70_r2"/>
    <property type="match status" value="1"/>
</dbReference>
<evidence type="ECO:0000256" key="3">
    <source>
        <dbReference type="ARBA" id="ARBA00023082"/>
    </source>
</evidence>
<dbReference type="EMBL" id="DMAN01000329">
    <property type="protein sequence ID" value="HAE28402.1"/>
    <property type="molecule type" value="Genomic_DNA"/>
</dbReference>
<sequence length="192" mass="22080">MAHNERTDAELAVAAAGGEERAFTELMRRYKEPLYRYIHRAMRGDEDAYDVLQDAFAAAWRSIDRYDPARKFSTWIYHIALNKVRDHGRKRAVRSFFFQAAPLDGPDRPDIADRGVDVSGDFETHDELRRVSAMIDELPEKLRVAFTLQILQDLAQNEVADILGVSVKTVETRVYRARKILQARVQSIDQLS</sequence>
<dbReference type="InterPro" id="IPR013249">
    <property type="entry name" value="RNA_pol_sigma70_r4_t2"/>
</dbReference>
<dbReference type="NCBIfam" id="TIGR02937">
    <property type="entry name" value="sigma70-ECF"/>
    <property type="match status" value="1"/>
</dbReference>
<dbReference type="Gene3D" id="1.10.1740.10">
    <property type="match status" value="1"/>
</dbReference>
<feature type="domain" description="RNA polymerase sigma factor 70 region 4 type 2" evidence="7">
    <location>
        <begin position="129"/>
        <end position="180"/>
    </location>
</feature>
<gene>
    <name evidence="8" type="ORF">DCG58_14660</name>
</gene>
<dbReference type="InterPro" id="IPR013325">
    <property type="entry name" value="RNA_pol_sigma_r2"/>
</dbReference>
<dbReference type="PANTHER" id="PTHR43133:SF8">
    <property type="entry name" value="RNA POLYMERASE SIGMA FACTOR HI_1459-RELATED"/>
    <property type="match status" value="1"/>
</dbReference>